<accession>A0A1U8LT95</accession>
<dbReference type="PaxDb" id="3635-A0A1U8LT95"/>
<organism evidence="1 2">
    <name type="scientific">Gossypium hirsutum</name>
    <name type="common">Upland cotton</name>
    <name type="synonym">Gossypium mexicanum</name>
    <dbReference type="NCBI Taxonomy" id="3635"/>
    <lineage>
        <taxon>Eukaryota</taxon>
        <taxon>Viridiplantae</taxon>
        <taxon>Streptophyta</taxon>
        <taxon>Embryophyta</taxon>
        <taxon>Tracheophyta</taxon>
        <taxon>Spermatophyta</taxon>
        <taxon>Magnoliopsida</taxon>
        <taxon>eudicotyledons</taxon>
        <taxon>Gunneridae</taxon>
        <taxon>Pentapetalae</taxon>
        <taxon>rosids</taxon>
        <taxon>malvids</taxon>
        <taxon>Malvales</taxon>
        <taxon>Malvaceae</taxon>
        <taxon>Malvoideae</taxon>
        <taxon>Gossypium</taxon>
    </lineage>
</organism>
<reference evidence="1" key="1">
    <citation type="journal article" date="2020" name="Nat. Genet.">
        <title>Genomic diversifications of five Gossypium allopolyploid species and their impact on cotton improvement.</title>
        <authorList>
            <person name="Chen Z.J."/>
            <person name="Sreedasyam A."/>
            <person name="Ando A."/>
            <person name="Song Q."/>
            <person name="De Santiago L.M."/>
            <person name="Hulse-Kemp A.M."/>
            <person name="Ding M."/>
            <person name="Ye W."/>
            <person name="Kirkbride R.C."/>
            <person name="Jenkins J."/>
            <person name="Plott C."/>
            <person name="Lovell J."/>
            <person name="Lin Y.M."/>
            <person name="Vaughn R."/>
            <person name="Liu B."/>
            <person name="Simpson S."/>
            <person name="Scheffler B.E."/>
            <person name="Wen L."/>
            <person name="Saski C.A."/>
            <person name="Grover C.E."/>
            <person name="Hu G."/>
            <person name="Conover J.L."/>
            <person name="Carlson J.W."/>
            <person name="Shu S."/>
            <person name="Boston L.B."/>
            <person name="Williams M."/>
            <person name="Peterson D.G."/>
            <person name="McGee K."/>
            <person name="Jones D.C."/>
            <person name="Wendel J.F."/>
            <person name="Stelly D.M."/>
            <person name="Grimwood J."/>
            <person name="Schmutz J."/>
        </authorList>
    </citation>
    <scope>NUCLEOTIDE SEQUENCE [LARGE SCALE GENOMIC DNA]</scope>
    <source>
        <strain evidence="1">cv. TM-1</strain>
    </source>
</reference>
<name>A0A1U8LT95_GOSHI</name>
<keyword evidence="1" id="KW-1185">Reference proteome</keyword>
<reference evidence="2" key="2">
    <citation type="submission" date="2025-08" db="UniProtKB">
        <authorList>
            <consortium name="RefSeq"/>
        </authorList>
    </citation>
    <scope>IDENTIFICATION</scope>
</reference>
<dbReference type="InterPro" id="IPR019141">
    <property type="entry name" value="DUF2045"/>
</dbReference>
<proteinExistence type="predicted"/>
<dbReference type="PANTHER" id="PTHR21477">
    <property type="entry name" value="ZGC:172139"/>
    <property type="match status" value="1"/>
</dbReference>
<dbReference type="Proteomes" id="UP000818029">
    <property type="component" value="Chromosome A06"/>
</dbReference>
<dbReference type="PANTHER" id="PTHR21477:SF13">
    <property type="entry name" value="KIAA0930"/>
    <property type="match status" value="1"/>
</dbReference>
<evidence type="ECO:0000313" key="2">
    <source>
        <dbReference type="RefSeq" id="XP_016717775.2"/>
    </source>
</evidence>
<gene>
    <name evidence="2" type="primary">LOC107930614</name>
</gene>
<dbReference type="AlphaFoldDB" id="A0A1U8LT95"/>
<protein>
    <submittedName>
        <fullName evidence="2">Uncharacterized protein KIAA0930 homolog isoform X1</fullName>
    </submittedName>
</protein>
<dbReference type="Pfam" id="PF09741">
    <property type="entry name" value="DUF2045"/>
    <property type="match status" value="1"/>
</dbReference>
<dbReference type="GeneID" id="107930614"/>
<dbReference type="RefSeq" id="XP_016717775.2">
    <property type="nucleotide sequence ID" value="XM_016862286.2"/>
</dbReference>
<sequence length="392" mass="43296">MLQIGEETPSRFELLSVVRKHSNLLGKTTVDEEDATDVEMDGKFWHDVFDLYFVRGKESRGRQDDDLIFFVRKWKGHCFNESEESVAPYFVRRWAPELDKLVGDSLSVVDWRRSFYLNMIAHTSYSVTVASCSHNVLRNHQVGQDTPLSAIYKVVKTVYASPSRVNFHLDSKKEVETTPAYPDICFAIDDFDSTFDAVVLTETEHCYCVLLNALDGAAFPSEKDTNDSSSSNKVPLRVDTNSMKTKNSKLTLFSGFVSYQMVRDAYDAGSSGFGSLLSMGHSSGKKDRLYMKGPGGRGEVEVAVSGVVDQSKEDSGPFSPIISKKGFGLGSIVRKAASVASVAAKNAYAVASATSSSDEEMIPLKCCLMSITLPWEHIAYDLLFKGSPPVNL</sequence>
<evidence type="ECO:0000313" key="1">
    <source>
        <dbReference type="Proteomes" id="UP000818029"/>
    </source>
</evidence>
<dbReference type="KEGG" id="ghi:107930614"/>